<keyword evidence="3" id="KW-1185">Reference proteome</keyword>
<accession>A0A9P5PAN9</accession>
<dbReference type="EMBL" id="JADNRY010000285">
    <property type="protein sequence ID" value="KAF9059677.1"/>
    <property type="molecule type" value="Genomic_DNA"/>
</dbReference>
<proteinExistence type="predicted"/>
<feature type="region of interest" description="Disordered" evidence="1">
    <location>
        <begin position="170"/>
        <end position="190"/>
    </location>
</feature>
<sequence>MPSIITMSSLYTRYPTYDKPLSGNLALQSSDFAKALFGIILQWQEETGCFSVQQLMSCVEGILKHHISINMGTSDAQHFGALVVRNCADCAGPNNDRLSLRLWTPAERLGLLQRYINWLIDVEARDELEGLISRISRITELEKTASDYRHLKKKLCNAVALLNKNNTEYLSSHKPKDQKRKRDSVDEGRADGVKKAKYTSRYTPEKVEDLMAMCKEIEAAVMDPLMLNNELAAAMNELKETLNTFT</sequence>
<reference evidence="2" key="1">
    <citation type="submission" date="2020-11" db="EMBL/GenBank/DDBJ databases">
        <authorList>
            <consortium name="DOE Joint Genome Institute"/>
            <person name="Ahrendt S."/>
            <person name="Riley R."/>
            <person name="Andreopoulos W."/>
            <person name="Labutti K."/>
            <person name="Pangilinan J."/>
            <person name="Ruiz-Duenas F.J."/>
            <person name="Barrasa J.M."/>
            <person name="Sanchez-Garcia M."/>
            <person name="Camarero S."/>
            <person name="Miyauchi S."/>
            <person name="Serrano A."/>
            <person name="Linde D."/>
            <person name="Babiker R."/>
            <person name="Drula E."/>
            <person name="Ayuso-Fernandez I."/>
            <person name="Pacheco R."/>
            <person name="Padilla G."/>
            <person name="Ferreira P."/>
            <person name="Barriuso J."/>
            <person name="Kellner H."/>
            <person name="Castanera R."/>
            <person name="Alfaro M."/>
            <person name="Ramirez L."/>
            <person name="Pisabarro A.G."/>
            <person name="Kuo A."/>
            <person name="Tritt A."/>
            <person name="Lipzen A."/>
            <person name="He G."/>
            <person name="Yan M."/>
            <person name="Ng V."/>
            <person name="Cullen D."/>
            <person name="Martin F."/>
            <person name="Rosso M.-N."/>
            <person name="Henrissat B."/>
            <person name="Hibbett D."/>
            <person name="Martinez A.T."/>
            <person name="Grigoriev I.V."/>
        </authorList>
    </citation>
    <scope>NUCLEOTIDE SEQUENCE</scope>
    <source>
        <strain evidence="2">AH 40177</strain>
    </source>
</reference>
<dbReference type="AlphaFoldDB" id="A0A9P5PAN9"/>
<evidence type="ECO:0000313" key="2">
    <source>
        <dbReference type="EMBL" id="KAF9059677.1"/>
    </source>
</evidence>
<comment type="caution">
    <text evidence="2">The sequence shown here is derived from an EMBL/GenBank/DDBJ whole genome shotgun (WGS) entry which is preliminary data.</text>
</comment>
<dbReference type="Proteomes" id="UP000772434">
    <property type="component" value="Unassembled WGS sequence"/>
</dbReference>
<gene>
    <name evidence="2" type="ORF">BDP27DRAFT_1431033</name>
</gene>
<name>A0A9P5PAN9_9AGAR</name>
<evidence type="ECO:0000313" key="3">
    <source>
        <dbReference type="Proteomes" id="UP000772434"/>
    </source>
</evidence>
<protein>
    <submittedName>
        <fullName evidence="2">Uncharacterized protein</fullName>
    </submittedName>
</protein>
<organism evidence="2 3">
    <name type="scientific">Rhodocollybia butyracea</name>
    <dbReference type="NCBI Taxonomy" id="206335"/>
    <lineage>
        <taxon>Eukaryota</taxon>
        <taxon>Fungi</taxon>
        <taxon>Dikarya</taxon>
        <taxon>Basidiomycota</taxon>
        <taxon>Agaricomycotina</taxon>
        <taxon>Agaricomycetes</taxon>
        <taxon>Agaricomycetidae</taxon>
        <taxon>Agaricales</taxon>
        <taxon>Marasmiineae</taxon>
        <taxon>Omphalotaceae</taxon>
        <taxon>Rhodocollybia</taxon>
    </lineage>
</organism>
<evidence type="ECO:0000256" key="1">
    <source>
        <dbReference type="SAM" id="MobiDB-lite"/>
    </source>
</evidence>